<dbReference type="InterPro" id="IPR038476">
    <property type="entry name" value="UvrC_RNase_H_dom_sf"/>
</dbReference>
<feature type="domain" description="GIY-YIG" evidence="7">
    <location>
        <begin position="14"/>
        <end position="91"/>
    </location>
</feature>
<reference evidence="9" key="2">
    <citation type="journal article" date="2021" name="PeerJ">
        <title>Extensive microbial diversity within the chicken gut microbiome revealed by metagenomics and culture.</title>
        <authorList>
            <person name="Gilroy R."/>
            <person name="Ravi A."/>
            <person name="Getino M."/>
            <person name="Pursley I."/>
            <person name="Horton D.L."/>
            <person name="Alikhan N.F."/>
            <person name="Baker D."/>
            <person name="Gharbi K."/>
            <person name="Hall N."/>
            <person name="Watson M."/>
            <person name="Adriaenssens E.M."/>
            <person name="Foster-Nyarko E."/>
            <person name="Jarju S."/>
            <person name="Secka A."/>
            <person name="Antonio M."/>
            <person name="Oren A."/>
            <person name="Chaudhuri R.R."/>
            <person name="La Ragione R."/>
            <person name="Hildebrand F."/>
            <person name="Pallen M.J."/>
        </authorList>
    </citation>
    <scope>NUCLEOTIDE SEQUENCE</scope>
    <source>
        <strain evidence="9">17113</strain>
    </source>
</reference>
<keyword evidence="1 6" id="KW-0963">Cytoplasm</keyword>
<evidence type="ECO:0000256" key="5">
    <source>
        <dbReference type="ARBA" id="ARBA00023204"/>
    </source>
</evidence>
<reference evidence="9" key="1">
    <citation type="submission" date="2020-10" db="EMBL/GenBank/DDBJ databases">
        <authorList>
            <person name="Gilroy R."/>
        </authorList>
    </citation>
    <scope>NUCLEOTIDE SEQUENCE</scope>
    <source>
        <strain evidence="9">17113</strain>
    </source>
</reference>
<dbReference type="SUPFAM" id="SSF47781">
    <property type="entry name" value="RuvA domain 2-like"/>
    <property type="match status" value="1"/>
</dbReference>
<evidence type="ECO:0000256" key="4">
    <source>
        <dbReference type="ARBA" id="ARBA00022881"/>
    </source>
</evidence>
<evidence type="ECO:0000256" key="6">
    <source>
        <dbReference type="HAMAP-Rule" id="MF_00203"/>
    </source>
</evidence>
<dbReference type="PANTHER" id="PTHR30562:SF1">
    <property type="entry name" value="UVRABC SYSTEM PROTEIN C"/>
    <property type="match status" value="1"/>
</dbReference>
<keyword evidence="3 6" id="KW-0228">DNA excision</keyword>
<accession>A0A9D9DGH3</accession>
<gene>
    <name evidence="6 9" type="primary">uvrC</name>
    <name evidence="9" type="ORF">IAC61_03905</name>
</gene>
<dbReference type="Proteomes" id="UP000823634">
    <property type="component" value="Unassembled WGS sequence"/>
</dbReference>
<dbReference type="HAMAP" id="MF_00203">
    <property type="entry name" value="UvrC"/>
    <property type="match status" value="1"/>
</dbReference>
<dbReference type="InterPro" id="IPR047296">
    <property type="entry name" value="GIY-YIG_UvrC_Cho"/>
</dbReference>
<dbReference type="InterPro" id="IPR000305">
    <property type="entry name" value="GIY-YIG_endonuc"/>
</dbReference>
<comment type="function">
    <text evidence="6">The UvrABC repair system catalyzes the recognition and processing of DNA lesions. UvrC both incises the 5' and 3' sides of the lesion. The N-terminal half is responsible for the 3' incision and the C-terminal half is responsible for the 5' incision.</text>
</comment>
<dbReference type="Gene3D" id="3.30.420.340">
    <property type="entry name" value="UvrC, RNAse H endonuclease domain"/>
    <property type="match status" value="1"/>
</dbReference>
<keyword evidence="6" id="KW-0742">SOS response</keyword>
<dbReference type="GO" id="GO:0009380">
    <property type="term" value="C:excinuclease repair complex"/>
    <property type="evidence" value="ECO:0007669"/>
    <property type="project" value="InterPro"/>
</dbReference>
<dbReference type="AlphaFoldDB" id="A0A9D9DGH3"/>
<evidence type="ECO:0000313" key="9">
    <source>
        <dbReference type="EMBL" id="MBO8426447.1"/>
    </source>
</evidence>
<name>A0A9D9DGH3_9FIRM</name>
<dbReference type="SMART" id="SM00465">
    <property type="entry name" value="GIYc"/>
    <property type="match status" value="1"/>
</dbReference>
<proteinExistence type="inferred from homology"/>
<dbReference type="FunFam" id="3.40.1440.10:FF:000001">
    <property type="entry name" value="UvrABC system protein C"/>
    <property type="match status" value="1"/>
</dbReference>
<protein>
    <recommendedName>
        <fullName evidence="6">UvrABC system protein C</fullName>
        <shortName evidence="6">Protein UvrC</shortName>
    </recommendedName>
    <alternativeName>
        <fullName evidence="6">Excinuclease ABC subunit C</fullName>
    </alternativeName>
</protein>
<dbReference type="GO" id="GO:0006289">
    <property type="term" value="P:nucleotide-excision repair"/>
    <property type="evidence" value="ECO:0007669"/>
    <property type="project" value="UniProtKB-UniRule"/>
</dbReference>
<dbReference type="GO" id="GO:0009381">
    <property type="term" value="F:excinuclease ABC activity"/>
    <property type="evidence" value="ECO:0007669"/>
    <property type="project" value="UniProtKB-UniRule"/>
</dbReference>
<dbReference type="Gene3D" id="3.40.1440.10">
    <property type="entry name" value="GIY-YIG endonuclease"/>
    <property type="match status" value="1"/>
</dbReference>
<keyword evidence="2 6" id="KW-0227">DNA damage</keyword>
<organism evidence="9 10">
    <name type="scientific">Candidatus Alloenteromonas pullistercoris</name>
    <dbReference type="NCBI Taxonomy" id="2840785"/>
    <lineage>
        <taxon>Bacteria</taxon>
        <taxon>Bacillati</taxon>
        <taxon>Bacillota</taxon>
        <taxon>Bacillota incertae sedis</taxon>
        <taxon>Candidatus Alloenteromonas</taxon>
    </lineage>
</organism>
<dbReference type="InterPro" id="IPR036876">
    <property type="entry name" value="UVR_dom_sf"/>
</dbReference>
<evidence type="ECO:0000256" key="1">
    <source>
        <dbReference type="ARBA" id="ARBA00022490"/>
    </source>
</evidence>
<comment type="caution">
    <text evidence="9">The sequence shown here is derived from an EMBL/GenBank/DDBJ whole genome shotgun (WGS) entry which is preliminary data.</text>
</comment>
<keyword evidence="5 6" id="KW-0234">DNA repair</keyword>
<dbReference type="InterPro" id="IPR050066">
    <property type="entry name" value="UvrABC_protein_C"/>
</dbReference>
<dbReference type="PANTHER" id="PTHR30562">
    <property type="entry name" value="UVRC/OXIDOREDUCTASE"/>
    <property type="match status" value="1"/>
</dbReference>
<dbReference type="PROSITE" id="PS50164">
    <property type="entry name" value="GIY_YIG"/>
    <property type="match status" value="1"/>
</dbReference>
<comment type="subcellular location">
    <subcellularLocation>
        <location evidence="6">Cytoplasm</location>
    </subcellularLocation>
</comment>
<dbReference type="GO" id="GO:0005737">
    <property type="term" value="C:cytoplasm"/>
    <property type="evidence" value="ECO:0007669"/>
    <property type="project" value="UniProtKB-SubCell"/>
</dbReference>
<comment type="similarity">
    <text evidence="6">Belongs to the UvrC family.</text>
</comment>
<dbReference type="Pfam" id="PF08459">
    <property type="entry name" value="UvrC_RNaseH_dom"/>
    <property type="match status" value="1"/>
</dbReference>
<dbReference type="Gene3D" id="1.10.150.20">
    <property type="entry name" value="5' to 3' exonuclease, C-terminal subdomain"/>
    <property type="match status" value="1"/>
</dbReference>
<dbReference type="GO" id="GO:0009432">
    <property type="term" value="P:SOS response"/>
    <property type="evidence" value="ECO:0007669"/>
    <property type="project" value="UniProtKB-UniRule"/>
</dbReference>
<feature type="domain" description="UvrC family homology region profile" evidence="8">
    <location>
        <begin position="247"/>
        <end position="463"/>
    </location>
</feature>
<dbReference type="PROSITE" id="PS50165">
    <property type="entry name" value="UVRC"/>
    <property type="match status" value="1"/>
</dbReference>
<dbReference type="NCBIfam" id="TIGR00194">
    <property type="entry name" value="uvrC"/>
    <property type="match status" value="1"/>
</dbReference>
<dbReference type="SUPFAM" id="SSF82771">
    <property type="entry name" value="GIY-YIG endonuclease"/>
    <property type="match status" value="1"/>
</dbReference>
<dbReference type="Pfam" id="PF22920">
    <property type="entry name" value="UvrC_RNaseH"/>
    <property type="match status" value="1"/>
</dbReference>
<sequence length="590" mass="66769">MTELLSRLISLLPDSPGVYLMKNGDGEIIYIGKAKSLKKRVSQYFLRPQIGKVKAMVSHVERFETILVSSDKEAFILEMNLIQTHHPRYNIMLMDDSHYPYLALKRGNDPVLRIARNKKDRRYIYFGPYPSSSSASSVLSLLNKIFPTRKCRLIPKKPCLYYSLGQCLAPCLRKVDEQESEALCESIKRFLGGDAGLEKAKLREKMAKASERLDFETALECKKTLDSIDHVLSSQRVEFKDLPPTDVFAYSSREGYFALAVLNYRNGCLLGKKSFVVSGFLDPESQMLDLIEQYYSSRELPKQAVLRLENVKSGLEDDFGEEMKVIVPSEGRLLDLVYMAELNAKNALDEYFLSSRLEDDNLALIEELGGLLGIKTPTRIELFDNSHLQGDSPVAAMVCYINGVPERKMYRKFRLSESSAGDDYASMREVVGRRYSRLIAEGEPLPSLILTDGGLTQVRAAKEGLSLAKADIPVFGLRKNSRHQTDALVDELGNAFPLNQDSPLFFLLMRMQDEVHRFAIAYHHKKRGQNLFSSIFDGIEGLGPKRAESLRTLYKGKEALLSASMEELSQLLPVEVAKRLYEKLHEEKVD</sequence>
<dbReference type="InterPro" id="IPR004791">
    <property type="entry name" value="UvrC"/>
</dbReference>
<dbReference type="InterPro" id="IPR035901">
    <property type="entry name" value="GIY-YIG_endonuc_sf"/>
</dbReference>
<keyword evidence="4 6" id="KW-0267">Excision nuclease</keyword>
<dbReference type="InterPro" id="IPR010994">
    <property type="entry name" value="RuvA_2-like"/>
</dbReference>
<dbReference type="Pfam" id="PF01541">
    <property type="entry name" value="GIY-YIG"/>
    <property type="match status" value="1"/>
</dbReference>
<evidence type="ECO:0000259" key="7">
    <source>
        <dbReference type="PROSITE" id="PS50164"/>
    </source>
</evidence>
<evidence type="ECO:0000259" key="8">
    <source>
        <dbReference type="PROSITE" id="PS50165"/>
    </source>
</evidence>
<dbReference type="CDD" id="cd10434">
    <property type="entry name" value="GIY-YIG_UvrC_Cho"/>
    <property type="match status" value="1"/>
</dbReference>
<dbReference type="SUPFAM" id="SSF46600">
    <property type="entry name" value="C-terminal UvrC-binding domain of UvrB"/>
    <property type="match status" value="1"/>
</dbReference>
<dbReference type="GO" id="GO:0003677">
    <property type="term" value="F:DNA binding"/>
    <property type="evidence" value="ECO:0007669"/>
    <property type="project" value="UniProtKB-UniRule"/>
</dbReference>
<evidence type="ECO:0000256" key="2">
    <source>
        <dbReference type="ARBA" id="ARBA00022763"/>
    </source>
</evidence>
<dbReference type="EMBL" id="JADINA010000025">
    <property type="protein sequence ID" value="MBO8426447.1"/>
    <property type="molecule type" value="Genomic_DNA"/>
</dbReference>
<evidence type="ECO:0000313" key="10">
    <source>
        <dbReference type="Proteomes" id="UP000823634"/>
    </source>
</evidence>
<evidence type="ECO:0000256" key="3">
    <source>
        <dbReference type="ARBA" id="ARBA00022769"/>
    </source>
</evidence>
<comment type="subunit">
    <text evidence="6">Interacts with UvrB in an incision complex.</text>
</comment>
<dbReference type="InterPro" id="IPR001162">
    <property type="entry name" value="UvrC_RNase_H_dom"/>
</dbReference>